<evidence type="ECO:0000313" key="2">
    <source>
        <dbReference type="Proteomes" id="UP000233722"/>
    </source>
</evidence>
<gene>
    <name evidence="1" type="ORF">CQR45_1017</name>
</gene>
<dbReference type="AlphaFoldDB" id="A0A2N3QTN7"/>
<dbReference type="RefSeq" id="WP_101430840.1">
    <property type="nucleotide sequence ID" value="NZ_PCHA01000018.1"/>
</dbReference>
<reference evidence="1 2" key="1">
    <citation type="submission" date="2017-10" db="EMBL/GenBank/DDBJ databases">
        <title>Bifidobacterium genomics.</title>
        <authorList>
            <person name="Lugli G.A."/>
            <person name="Milani C."/>
            <person name="Mancabelli L."/>
        </authorList>
    </citation>
    <scope>NUCLEOTIDE SEQUENCE [LARGE SCALE GENOMIC DNA]</scope>
    <source>
        <strain evidence="1 2">1747B</strain>
    </source>
</reference>
<accession>A0A2N3QTN7</accession>
<dbReference type="Proteomes" id="UP000233722">
    <property type="component" value="Unassembled WGS sequence"/>
</dbReference>
<sequence>MDTTKPFATVADLEARWHPLTDSEQAKAEVLIGDASDMIIDAAADVDSVRPETLTRICCQMVKRAMIAEATNPTGVTQYSQTAGSFSESGTYANPTGDLYLLAAEKRALRGSQRAWHTTMQGET</sequence>
<comment type="caution">
    <text evidence="1">The sequence shown here is derived from an EMBL/GenBank/DDBJ whole genome shotgun (WGS) entry which is preliminary data.</text>
</comment>
<proteinExistence type="predicted"/>
<organism evidence="1 2">
    <name type="scientific">Bifidobacterium pseudolongum subsp. globosum</name>
    <dbReference type="NCBI Taxonomy" id="1690"/>
    <lineage>
        <taxon>Bacteria</taxon>
        <taxon>Bacillati</taxon>
        <taxon>Actinomycetota</taxon>
        <taxon>Actinomycetes</taxon>
        <taxon>Bifidobacteriales</taxon>
        <taxon>Bifidobacteriaceae</taxon>
        <taxon>Bifidobacterium</taxon>
    </lineage>
</organism>
<dbReference type="Pfam" id="PF09355">
    <property type="entry name" value="Phage_Gp19"/>
    <property type="match status" value="1"/>
</dbReference>
<dbReference type="EMBL" id="PCHA01000018">
    <property type="protein sequence ID" value="PKU95373.1"/>
    <property type="molecule type" value="Genomic_DNA"/>
</dbReference>
<dbReference type="InterPro" id="IPR018963">
    <property type="entry name" value="Mycophage_D29_Gp19"/>
</dbReference>
<protein>
    <submittedName>
        <fullName evidence="1">Phage protein Gp19/Gp15/Gp42</fullName>
    </submittedName>
</protein>
<evidence type="ECO:0000313" key="1">
    <source>
        <dbReference type="EMBL" id="PKU95373.1"/>
    </source>
</evidence>
<name>A0A2N3QTN7_9BIFI</name>